<feature type="region of interest" description="Disordered" evidence="6">
    <location>
        <begin position="1"/>
        <end position="55"/>
    </location>
</feature>
<dbReference type="InParanoid" id="K4ALL8"/>
<feature type="compositionally biased region" description="Basic residues" evidence="6">
    <location>
        <begin position="26"/>
        <end position="36"/>
    </location>
</feature>
<comment type="similarity">
    <text evidence="2">Belongs to the bHLH protein family.</text>
</comment>
<evidence type="ECO:0000256" key="2">
    <source>
        <dbReference type="ARBA" id="ARBA00005510"/>
    </source>
</evidence>
<dbReference type="PANTHER" id="PTHR33124">
    <property type="entry name" value="TRANSCRIPTION FACTOR IBH1-LIKE 1"/>
    <property type="match status" value="1"/>
</dbReference>
<dbReference type="eggNOG" id="ENOG502R626">
    <property type="taxonomic scope" value="Eukaryota"/>
</dbReference>
<evidence type="ECO:0000256" key="5">
    <source>
        <dbReference type="ARBA" id="ARBA00023242"/>
    </source>
</evidence>
<dbReference type="InterPro" id="IPR044549">
    <property type="entry name" value="bHLH_AtIBH1-like"/>
</dbReference>
<evidence type="ECO:0000256" key="4">
    <source>
        <dbReference type="ARBA" id="ARBA00023163"/>
    </source>
</evidence>
<dbReference type="PANTHER" id="PTHR33124:SF38">
    <property type="entry name" value="OS03G0312100 PROTEIN"/>
    <property type="match status" value="1"/>
</dbReference>
<comment type="subcellular location">
    <subcellularLocation>
        <location evidence="1">Nucleus</location>
    </subcellularLocation>
</comment>
<organism evidence="7 8">
    <name type="scientific">Setaria italica</name>
    <name type="common">Foxtail millet</name>
    <name type="synonym">Panicum italicum</name>
    <dbReference type="NCBI Taxonomy" id="4555"/>
    <lineage>
        <taxon>Eukaryota</taxon>
        <taxon>Viridiplantae</taxon>
        <taxon>Streptophyta</taxon>
        <taxon>Embryophyta</taxon>
        <taxon>Tracheophyta</taxon>
        <taxon>Spermatophyta</taxon>
        <taxon>Magnoliopsida</taxon>
        <taxon>Liliopsida</taxon>
        <taxon>Poales</taxon>
        <taxon>Poaceae</taxon>
        <taxon>PACMAD clade</taxon>
        <taxon>Panicoideae</taxon>
        <taxon>Panicodae</taxon>
        <taxon>Paniceae</taxon>
        <taxon>Cenchrinae</taxon>
        <taxon>Setaria</taxon>
    </lineage>
</organism>
<sequence>ALLRRYSSSASSSSIDPLLLPFGGGRRPRRRSSRSRMRGDSRSKKATTRPPAAPAISERDILEDARMVKQVRELRRLVPACREPCGLGELFQDAATYIEDLQVQVKVMRMLLDKLSDE</sequence>
<dbReference type="HOGENOM" id="CLU_162292_0_0_1"/>
<dbReference type="InterPro" id="IPR044660">
    <property type="entry name" value="IBH1-like"/>
</dbReference>
<keyword evidence="8" id="KW-1185">Reference proteome</keyword>
<evidence type="ECO:0000256" key="6">
    <source>
        <dbReference type="SAM" id="MobiDB-lite"/>
    </source>
</evidence>
<dbReference type="CDD" id="cd11444">
    <property type="entry name" value="bHLH_AtIBH1_like"/>
    <property type="match status" value="1"/>
</dbReference>
<dbReference type="GO" id="GO:0006355">
    <property type="term" value="P:regulation of DNA-templated transcription"/>
    <property type="evidence" value="ECO:0007669"/>
    <property type="project" value="InterPro"/>
</dbReference>
<evidence type="ECO:0000313" key="8">
    <source>
        <dbReference type="Proteomes" id="UP000004995"/>
    </source>
</evidence>
<dbReference type="SUPFAM" id="SSF47459">
    <property type="entry name" value="HLH, helix-loop-helix DNA-binding domain"/>
    <property type="match status" value="1"/>
</dbReference>
<protein>
    <recommendedName>
        <fullName evidence="9">BHLH domain-containing protein</fullName>
    </recommendedName>
</protein>
<evidence type="ECO:0000313" key="7">
    <source>
        <dbReference type="EnsemblPlants" id="KQK91159"/>
    </source>
</evidence>
<accession>K4ALL8</accession>
<dbReference type="GO" id="GO:0046983">
    <property type="term" value="F:protein dimerization activity"/>
    <property type="evidence" value="ECO:0007669"/>
    <property type="project" value="InterPro"/>
</dbReference>
<dbReference type="AlphaFoldDB" id="K4ALL8"/>
<keyword evidence="3" id="KW-0805">Transcription regulation</keyword>
<dbReference type="Proteomes" id="UP000004995">
    <property type="component" value="Unassembled WGS sequence"/>
</dbReference>
<dbReference type="EnsemblPlants" id="KQK91159">
    <property type="protein sequence ID" value="KQK91159"/>
    <property type="gene ID" value="SETIT_039799mg"/>
</dbReference>
<reference evidence="8" key="1">
    <citation type="journal article" date="2012" name="Nat. Biotechnol.">
        <title>Reference genome sequence of the model plant Setaria.</title>
        <authorList>
            <person name="Bennetzen J.L."/>
            <person name="Schmutz J."/>
            <person name="Wang H."/>
            <person name="Percifield R."/>
            <person name="Hawkins J."/>
            <person name="Pontaroli A.C."/>
            <person name="Estep M."/>
            <person name="Feng L."/>
            <person name="Vaughn J.N."/>
            <person name="Grimwood J."/>
            <person name="Jenkins J."/>
            <person name="Barry K."/>
            <person name="Lindquist E."/>
            <person name="Hellsten U."/>
            <person name="Deshpande S."/>
            <person name="Wang X."/>
            <person name="Wu X."/>
            <person name="Mitros T."/>
            <person name="Triplett J."/>
            <person name="Yang X."/>
            <person name="Ye C.Y."/>
            <person name="Mauro-Herrera M."/>
            <person name="Wang L."/>
            <person name="Li P."/>
            <person name="Sharma M."/>
            <person name="Sharma R."/>
            <person name="Ronald P.C."/>
            <person name="Panaud O."/>
            <person name="Kellogg E.A."/>
            <person name="Brutnell T.P."/>
            <person name="Doust A.N."/>
            <person name="Tuskan G.A."/>
            <person name="Rokhsar D."/>
            <person name="Devos K.M."/>
        </authorList>
    </citation>
    <scope>NUCLEOTIDE SEQUENCE [LARGE SCALE GENOMIC DNA]</scope>
    <source>
        <strain evidence="8">cv. Yugu1</strain>
    </source>
</reference>
<dbReference type="InterPro" id="IPR036638">
    <property type="entry name" value="HLH_DNA-bd_sf"/>
</dbReference>
<dbReference type="OMA" id="AIGERDM"/>
<name>K4ALL8_SETIT</name>
<dbReference type="EMBL" id="AGNK02006011">
    <property type="status" value="NOT_ANNOTATED_CDS"/>
    <property type="molecule type" value="Genomic_DNA"/>
</dbReference>
<dbReference type="Gramene" id="KQK91159">
    <property type="protein sequence ID" value="KQK91159"/>
    <property type="gene ID" value="SETIT_039799mg"/>
</dbReference>
<evidence type="ECO:0000256" key="3">
    <source>
        <dbReference type="ARBA" id="ARBA00023015"/>
    </source>
</evidence>
<keyword evidence="4" id="KW-0804">Transcription</keyword>
<dbReference type="GO" id="GO:0000976">
    <property type="term" value="F:transcription cis-regulatory region binding"/>
    <property type="evidence" value="ECO:0007669"/>
    <property type="project" value="UniProtKB-ARBA"/>
</dbReference>
<evidence type="ECO:0000256" key="1">
    <source>
        <dbReference type="ARBA" id="ARBA00004123"/>
    </source>
</evidence>
<dbReference type="GO" id="GO:0005634">
    <property type="term" value="C:nucleus"/>
    <property type="evidence" value="ECO:0007669"/>
    <property type="project" value="UniProtKB-SubCell"/>
</dbReference>
<reference evidence="7" key="2">
    <citation type="submission" date="2018-08" db="UniProtKB">
        <authorList>
            <consortium name="EnsemblPlants"/>
        </authorList>
    </citation>
    <scope>IDENTIFICATION</scope>
    <source>
        <strain evidence="7">Yugu1</strain>
    </source>
</reference>
<proteinExistence type="inferred from homology"/>
<evidence type="ECO:0008006" key="9">
    <source>
        <dbReference type="Google" id="ProtNLM"/>
    </source>
</evidence>
<keyword evidence="5" id="KW-0539">Nucleus</keyword>